<dbReference type="PANTHER" id="PTHR48258">
    <property type="entry name" value="DUF4218 DOMAIN-CONTAINING PROTEIN-RELATED"/>
    <property type="match status" value="1"/>
</dbReference>
<organism evidence="3 4">
    <name type="scientific">Artemisia annua</name>
    <name type="common">Sweet wormwood</name>
    <dbReference type="NCBI Taxonomy" id="35608"/>
    <lineage>
        <taxon>Eukaryota</taxon>
        <taxon>Viridiplantae</taxon>
        <taxon>Streptophyta</taxon>
        <taxon>Embryophyta</taxon>
        <taxon>Tracheophyta</taxon>
        <taxon>Spermatophyta</taxon>
        <taxon>Magnoliopsida</taxon>
        <taxon>eudicotyledons</taxon>
        <taxon>Gunneridae</taxon>
        <taxon>Pentapetalae</taxon>
        <taxon>asterids</taxon>
        <taxon>campanulids</taxon>
        <taxon>Asterales</taxon>
        <taxon>Asteraceae</taxon>
        <taxon>Asteroideae</taxon>
        <taxon>Anthemideae</taxon>
        <taxon>Artemisiinae</taxon>
        <taxon>Artemisia</taxon>
    </lineage>
</organism>
<proteinExistence type="predicted"/>
<evidence type="ECO:0000313" key="4">
    <source>
        <dbReference type="Proteomes" id="UP000245207"/>
    </source>
</evidence>
<evidence type="ECO:0000259" key="1">
    <source>
        <dbReference type="Pfam" id="PF13960"/>
    </source>
</evidence>
<name>A0A2U1PKU0_ARTAN</name>
<dbReference type="AlphaFoldDB" id="A0A2U1PKU0"/>
<dbReference type="Proteomes" id="UP000245207">
    <property type="component" value="Unassembled WGS sequence"/>
</dbReference>
<feature type="domain" description="DUF4218" evidence="1">
    <location>
        <begin position="185"/>
        <end position="235"/>
    </location>
</feature>
<dbReference type="Pfam" id="PF13960">
    <property type="entry name" value="DUF4218"/>
    <property type="match status" value="1"/>
</dbReference>
<protein>
    <submittedName>
        <fullName evidence="3">Transposon, En/Spm-like, Transposase-associated domain protein</fullName>
    </submittedName>
</protein>
<keyword evidence="4" id="KW-1185">Reference proteome</keyword>
<comment type="caution">
    <text evidence="3">The sequence shown here is derived from an EMBL/GenBank/DDBJ whole genome shotgun (WGS) entry which is preliminary data.</text>
</comment>
<reference evidence="3 4" key="1">
    <citation type="journal article" date="2018" name="Mol. Plant">
        <title>The genome of Artemisia annua provides insight into the evolution of Asteraceae family and artemisinin biosynthesis.</title>
        <authorList>
            <person name="Shen Q."/>
            <person name="Zhang L."/>
            <person name="Liao Z."/>
            <person name="Wang S."/>
            <person name="Yan T."/>
            <person name="Shi P."/>
            <person name="Liu M."/>
            <person name="Fu X."/>
            <person name="Pan Q."/>
            <person name="Wang Y."/>
            <person name="Lv Z."/>
            <person name="Lu X."/>
            <person name="Zhang F."/>
            <person name="Jiang W."/>
            <person name="Ma Y."/>
            <person name="Chen M."/>
            <person name="Hao X."/>
            <person name="Li L."/>
            <person name="Tang Y."/>
            <person name="Lv G."/>
            <person name="Zhou Y."/>
            <person name="Sun X."/>
            <person name="Brodelius P.E."/>
            <person name="Rose J.K.C."/>
            <person name="Tang K."/>
        </authorList>
    </citation>
    <scope>NUCLEOTIDE SEQUENCE [LARGE SCALE GENOMIC DNA]</scope>
    <source>
        <strain evidence="4">cv. Huhao1</strain>
        <tissue evidence="3">Leaf</tissue>
    </source>
</reference>
<sequence>MASTSDRAWMYKMTDTQGYSNHNYVQNVELFLDFAYSHPEVVEHLSTMSGEIELRIKCPCRGCKNKPYKSLEVVSNHLRKKGFMPAYFTWTEHGETSIHDVGQSFAPIDCDDHVDLYDCRRMVMDSINVYNPSFQPHQDLNVAKDVPNPKAKKFYDLLQASDESLWEGCQNWITLQVATSLLSWKKLGILKRRIRNKARAEESIVEAYCVDELSNFCNLYLGQRVQTRLNRESQNFAPEIPCSSKIDNRLSISKVPSRRLFGGKYKVLSSAEMHKIHTYILPNCVEVSYWWEHITNMIIGLRLSIPSERLIKGQDDGFEMLLKSTQLAIKSPFTPHFEEASIP</sequence>
<feature type="domain" description="Transposase-associated" evidence="2">
    <location>
        <begin position="7"/>
        <end position="95"/>
    </location>
</feature>
<evidence type="ECO:0000313" key="3">
    <source>
        <dbReference type="EMBL" id="PWA86376.1"/>
    </source>
</evidence>
<dbReference type="Pfam" id="PF13963">
    <property type="entry name" value="Transpos_assoc"/>
    <property type="match status" value="1"/>
</dbReference>
<dbReference type="InterPro" id="IPR025452">
    <property type="entry name" value="DUF4218"/>
</dbReference>
<dbReference type="STRING" id="35608.A0A2U1PKU0"/>
<gene>
    <name evidence="3" type="ORF">CTI12_AA141540</name>
</gene>
<evidence type="ECO:0000259" key="2">
    <source>
        <dbReference type="Pfam" id="PF13963"/>
    </source>
</evidence>
<dbReference type="PANTHER" id="PTHR48258:SF4">
    <property type="entry name" value="DUF4216 DOMAIN-CONTAINING PROTEIN"/>
    <property type="match status" value="1"/>
</dbReference>
<dbReference type="OrthoDB" id="1917820at2759"/>
<dbReference type="EMBL" id="PKPP01001027">
    <property type="protein sequence ID" value="PWA86376.1"/>
    <property type="molecule type" value="Genomic_DNA"/>
</dbReference>
<accession>A0A2U1PKU0</accession>
<dbReference type="InterPro" id="IPR029480">
    <property type="entry name" value="Transpos_assoc"/>
</dbReference>